<organism evidence="1 2">
    <name type="scientific">Entomophthora muscae</name>
    <dbReference type="NCBI Taxonomy" id="34485"/>
    <lineage>
        <taxon>Eukaryota</taxon>
        <taxon>Fungi</taxon>
        <taxon>Fungi incertae sedis</taxon>
        <taxon>Zoopagomycota</taxon>
        <taxon>Entomophthoromycotina</taxon>
        <taxon>Entomophthoromycetes</taxon>
        <taxon>Entomophthorales</taxon>
        <taxon>Entomophthoraceae</taxon>
        <taxon>Entomophthora</taxon>
    </lineage>
</organism>
<reference evidence="1" key="1">
    <citation type="submission" date="2022-04" db="EMBL/GenBank/DDBJ databases">
        <title>Genome of the entomopathogenic fungus Entomophthora muscae.</title>
        <authorList>
            <person name="Elya C."/>
            <person name="Lovett B.R."/>
            <person name="Lee E."/>
            <person name="Macias A.M."/>
            <person name="Hajek A.E."/>
            <person name="De Bivort B.L."/>
            <person name="Kasson M.T."/>
            <person name="De Fine Licht H.H."/>
            <person name="Stajich J.E."/>
        </authorList>
    </citation>
    <scope>NUCLEOTIDE SEQUENCE</scope>
    <source>
        <strain evidence="1">Berkeley</strain>
    </source>
</reference>
<dbReference type="EMBL" id="QTSX02001453">
    <property type="protein sequence ID" value="KAJ9081905.1"/>
    <property type="molecule type" value="Genomic_DNA"/>
</dbReference>
<accession>A0ACC2U4Y3</accession>
<comment type="caution">
    <text evidence="1">The sequence shown here is derived from an EMBL/GenBank/DDBJ whole genome shotgun (WGS) entry which is preliminary data.</text>
</comment>
<evidence type="ECO:0000313" key="2">
    <source>
        <dbReference type="Proteomes" id="UP001165960"/>
    </source>
</evidence>
<sequence>MLLFIAVVSGIFSAAVQAHMPAVRCGKGKGPTPTPYRNSDVLLPYMRDLKSKNGCRLSRTPARVFHTIHNQCQEPSKKGQCTEWTDGRFYQLTGEHVEFSGPAHSWPTQARRKPGKWVVSKTPIFPSVVILPPGIHGSSSAGHAAVLESSFPSGDVCTSNWNAPTLGKLSLLKIRHKPGMLYITLK</sequence>
<protein>
    <submittedName>
        <fullName evidence="1">Uncharacterized protein</fullName>
    </submittedName>
</protein>
<proteinExistence type="predicted"/>
<gene>
    <name evidence="1" type="ORF">DSO57_1010115</name>
</gene>
<dbReference type="Proteomes" id="UP001165960">
    <property type="component" value="Unassembled WGS sequence"/>
</dbReference>
<evidence type="ECO:0000313" key="1">
    <source>
        <dbReference type="EMBL" id="KAJ9081905.1"/>
    </source>
</evidence>
<name>A0ACC2U4Y3_9FUNG</name>
<keyword evidence="2" id="KW-1185">Reference proteome</keyword>